<evidence type="ECO:0000313" key="2">
    <source>
        <dbReference type="Proteomes" id="UP000316270"/>
    </source>
</evidence>
<name>A0A517LET4_9PEZI</name>
<dbReference type="STRING" id="50376.A0A517LET4"/>
<dbReference type="EMBL" id="CP042195">
    <property type="protein sequence ID" value="QDS74147.1"/>
    <property type="molecule type" value="Genomic_DNA"/>
</dbReference>
<keyword evidence="2" id="KW-1185">Reference proteome</keyword>
<protein>
    <submittedName>
        <fullName evidence="1">Uncharacterized protein</fullName>
    </submittedName>
</protein>
<organism evidence="1 2">
    <name type="scientific">Venturia effusa</name>
    <dbReference type="NCBI Taxonomy" id="50376"/>
    <lineage>
        <taxon>Eukaryota</taxon>
        <taxon>Fungi</taxon>
        <taxon>Dikarya</taxon>
        <taxon>Ascomycota</taxon>
        <taxon>Pezizomycotina</taxon>
        <taxon>Dothideomycetes</taxon>
        <taxon>Pleosporomycetidae</taxon>
        <taxon>Venturiales</taxon>
        <taxon>Venturiaceae</taxon>
        <taxon>Venturia</taxon>
    </lineage>
</organism>
<reference evidence="1 2" key="1">
    <citation type="submission" date="2019-07" db="EMBL/GenBank/DDBJ databases">
        <title>Finished genome of Venturia effusa.</title>
        <authorList>
            <person name="Young C.A."/>
            <person name="Cox M.P."/>
            <person name="Ganley A.R.D."/>
            <person name="David W.J."/>
        </authorList>
    </citation>
    <scope>NUCLEOTIDE SEQUENCE [LARGE SCALE GENOMIC DNA]</scope>
    <source>
        <strain evidence="2">albino</strain>
    </source>
</reference>
<sequence>MAGFGSLSNSMGADFARYMAMDEAGQANALADKYAQLEARLGRKFASQLRDSLPPLDDRFTEIADSDEDVSGVLKVEGMDFVKARKELEQARRESANEPLGSPIQAMKLHIAAILSDTLPLVLYLATAMTKAIEDGTFVIQLQGEGFAADASLWELTKMKPENIWKTCKFVGNFILNVASSKANAYKTCNFARDSKSGDILGLARNQPTASFRSGFTTAKAAARNQKKTTIIGVQLLDVHFLQLSSRDAVAGHCSFAHTFAVAIGPEGFVIWQGWGEHGYRLDEWIDCGGDRVRTWDEAEQFVNDFEKLTKGKGLWNAKRNELYKKLFEVDLNQMCGSQGPEPRCLVPKFEPWVQLEVLADVKVKDILKFKLSDV</sequence>
<proteinExistence type="predicted"/>
<dbReference type="OrthoDB" id="3936685at2759"/>
<accession>A0A517LET4</accession>
<evidence type="ECO:0000313" key="1">
    <source>
        <dbReference type="EMBL" id="QDS74147.1"/>
    </source>
</evidence>
<gene>
    <name evidence="1" type="ORF">FKW77_001341</name>
</gene>
<dbReference type="AlphaFoldDB" id="A0A517LET4"/>
<dbReference type="Proteomes" id="UP000316270">
    <property type="component" value="Chromosome 11"/>
</dbReference>